<accession>A0A450RW65</accession>
<organism evidence="1">
    <name type="scientific">Candidatus Kentrum sp. DK</name>
    <dbReference type="NCBI Taxonomy" id="2126562"/>
    <lineage>
        <taxon>Bacteria</taxon>
        <taxon>Pseudomonadati</taxon>
        <taxon>Pseudomonadota</taxon>
        <taxon>Gammaproteobacteria</taxon>
        <taxon>Candidatus Kentrum</taxon>
    </lineage>
</organism>
<name>A0A450RW65_9GAMM</name>
<reference evidence="1" key="1">
    <citation type="submission" date="2019-02" db="EMBL/GenBank/DDBJ databases">
        <authorList>
            <person name="Gruber-Vodicka R. H."/>
            <person name="Seah K. B. B."/>
        </authorList>
    </citation>
    <scope>NUCLEOTIDE SEQUENCE</scope>
    <source>
        <strain evidence="1">BECK_DK47</strain>
    </source>
</reference>
<dbReference type="AlphaFoldDB" id="A0A450RW65"/>
<gene>
    <name evidence="1" type="ORF">BECKDK2373B_GA0170837_10051</name>
</gene>
<dbReference type="EMBL" id="CAADEX010000005">
    <property type="protein sequence ID" value="VFJ43255.1"/>
    <property type="molecule type" value="Genomic_DNA"/>
</dbReference>
<protein>
    <submittedName>
        <fullName evidence="1">Uncharacterized protein</fullName>
    </submittedName>
</protein>
<sequence>MKITDCGVTNPINFSHPWQLGPANPWRDDGTGEFLRARLEKARHVIPAVQPGPSARDGNGVWLRPWLR</sequence>
<proteinExistence type="predicted"/>
<evidence type="ECO:0000313" key="1">
    <source>
        <dbReference type="EMBL" id="VFJ43255.1"/>
    </source>
</evidence>